<dbReference type="PANTHER" id="PTHR23501:SF109">
    <property type="entry name" value="MAJOR FACILITATOR SUPERFAMILY (MFS) PROFILE DOMAIN-CONTAINING PROTEIN-RELATED"/>
    <property type="match status" value="1"/>
</dbReference>
<dbReference type="InterPro" id="IPR020846">
    <property type="entry name" value="MFS_dom"/>
</dbReference>
<feature type="transmembrane region" description="Helical" evidence="6">
    <location>
        <begin position="548"/>
        <end position="569"/>
    </location>
</feature>
<keyword evidence="5 6" id="KW-0472">Membrane</keyword>
<protein>
    <recommendedName>
        <fullName evidence="7">Major facilitator superfamily (MFS) profile domain-containing protein</fullName>
    </recommendedName>
</protein>
<dbReference type="InParanoid" id="A0A507B1E3"/>
<dbReference type="Gene3D" id="1.20.1250.20">
    <property type="entry name" value="MFS general substrate transporter like domains"/>
    <property type="match status" value="1"/>
</dbReference>
<proteinExistence type="predicted"/>
<keyword evidence="3 6" id="KW-0812">Transmembrane</keyword>
<dbReference type="Proteomes" id="UP000319257">
    <property type="component" value="Unassembled WGS sequence"/>
</dbReference>
<dbReference type="GO" id="GO:0005886">
    <property type="term" value="C:plasma membrane"/>
    <property type="evidence" value="ECO:0007669"/>
    <property type="project" value="TreeGrafter"/>
</dbReference>
<dbReference type="InterPro" id="IPR053791">
    <property type="entry name" value="MFS_Tri12-like"/>
</dbReference>
<dbReference type="Pfam" id="PF06609">
    <property type="entry name" value="TRI12"/>
    <property type="match status" value="1"/>
</dbReference>
<keyword evidence="2" id="KW-0813">Transport</keyword>
<name>A0A507B1E3_9PEZI</name>
<feature type="transmembrane region" description="Helical" evidence="6">
    <location>
        <begin position="120"/>
        <end position="138"/>
    </location>
</feature>
<evidence type="ECO:0000256" key="3">
    <source>
        <dbReference type="ARBA" id="ARBA00022692"/>
    </source>
</evidence>
<dbReference type="InterPro" id="IPR005829">
    <property type="entry name" value="Sugar_transporter_CS"/>
</dbReference>
<dbReference type="AlphaFoldDB" id="A0A507B1E3"/>
<feature type="transmembrane region" description="Helical" evidence="6">
    <location>
        <begin position="176"/>
        <end position="199"/>
    </location>
</feature>
<keyword evidence="4 6" id="KW-1133">Transmembrane helix</keyword>
<evidence type="ECO:0000313" key="9">
    <source>
        <dbReference type="Proteomes" id="UP000319257"/>
    </source>
</evidence>
<sequence>MAISPAPAASAEVIGSHHEKTDLEMHSHVENTSDSSPQVLIEDEDDGKLTKEVILAFLAMCGQLNAYIMSMLIPATILPFINAELGPDPNSTWITLTWTLGASILISIGGRLSDIFGRRYFLITGALISICGTLVGANGKSINMMIASGALFGIGSGFQELCYGCVQEIVPNRWRIIAVGGLDFSLALAFSSPVVAYAFIAYQPIGWRGCYWYLFAFHCFAFILLFFFYKPPDFDMKHREDGKTKLQLLAELDYVGVFLFLTGGVLFLLGVNFGGRTYPWSHPGTIAPIVVGGCCFIAVGFWCAYADLKYPLFPPKLFKKVREFDMVIVVCFVGGMLYYSMNVLWPRQSQAFFVKPDDTIMKGVYALIFSCGTWLAALITIFVCHRVHHEKWQLVAFMVVQTALIASMASVGSDDKAQAIVTVVLAAAMITPPQLLSFTMLSFGLEDQRDVGVAVGLAGTFRLFGGAVATAIYTAIYSNRFAQVLPGEMRGAIEAAGVPYSDGLLRGLVSAAQVNTAAAYSKVAGATPRLVELATEAAKQSYVKGFSMVYLVAIAFGVLATVAAACTVSTDRSKKNNARAVIMKNEVDKLETAPPSKLVE</sequence>
<feature type="transmembrane region" description="Helical" evidence="6">
    <location>
        <begin position="53"/>
        <end position="81"/>
    </location>
</feature>
<dbReference type="RefSeq" id="XP_030997803.1">
    <property type="nucleotide sequence ID" value="XM_031138458.1"/>
</dbReference>
<dbReference type="GeneID" id="41971534"/>
<feature type="transmembrane region" description="Helical" evidence="6">
    <location>
        <begin position="453"/>
        <end position="476"/>
    </location>
</feature>
<evidence type="ECO:0000256" key="6">
    <source>
        <dbReference type="SAM" id="Phobius"/>
    </source>
</evidence>
<dbReference type="GO" id="GO:0022857">
    <property type="term" value="F:transmembrane transporter activity"/>
    <property type="evidence" value="ECO:0007669"/>
    <property type="project" value="InterPro"/>
</dbReference>
<organism evidence="8 9">
    <name type="scientific">Thyridium curvatum</name>
    <dbReference type="NCBI Taxonomy" id="1093900"/>
    <lineage>
        <taxon>Eukaryota</taxon>
        <taxon>Fungi</taxon>
        <taxon>Dikarya</taxon>
        <taxon>Ascomycota</taxon>
        <taxon>Pezizomycotina</taxon>
        <taxon>Sordariomycetes</taxon>
        <taxon>Sordariomycetidae</taxon>
        <taxon>Thyridiales</taxon>
        <taxon>Thyridiaceae</taxon>
        <taxon>Thyridium</taxon>
    </lineage>
</organism>
<dbReference type="InterPro" id="IPR036259">
    <property type="entry name" value="MFS_trans_sf"/>
</dbReference>
<feature type="domain" description="Major facilitator superfamily (MFS) profile" evidence="7">
    <location>
        <begin position="54"/>
        <end position="572"/>
    </location>
</feature>
<feature type="transmembrane region" description="Helical" evidence="6">
    <location>
        <begin position="365"/>
        <end position="385"/>
    </location>
</feature>
<reference evidence="8 9" key="1">
    <citation type="submission" date="2019-06" db="EMBL/GenBank/DDBJ databases">
        <title>Draft genome sequence of the filamentous fungus Phialemoniopsis curvata isolated from diesel fuel.</title>
        <authorList>
            <person name="Varaljay V.A."/>
            <person name="Lyon W.J."/>
            <person name="Crouch A.L."/>
            <person name="Drake C.E."/>
            <person name="Hollomon J.M."/>
            <person name="Nadeau L.J."/>
            <person name="Nunn H.S."/>
            <person name="Stevenson B.S."/>
            <person name="Bojanowski C.L."/>
            <person name="Crookes-Goodson W.J."/>
        </authorList>
    </citation>
    <scope>NUCLEOTIDE SEQUENCE [LARGE SCALE GENOMIC DNA]</scope>
    <source>
        <strain evidence="8 9">D216</strain>
    </source>
</reference>
<feature type="transmembrane region" description="Helical" evidence="6">
    <location>
        <begin position="93"/>
        <end position="113"/>
    </location>
</feature>
<dbReference type="OrthoDB" id="4139357at2759"/>
<dbReference type="PANTHER" id="PTHR23501">
    <property type="entry name" value="MAJOR FACILITATOR SUPERFAMILY"/>
    <property type="match status" value="1"/>
</dbReference>
<feature type="transmembrane region" description="Helical" evidence="6">
    <location>
        <begin position="392"/>
        <end position="411"/>
    </location>
</feature>
<evidence type="ECO:0000313" key="8">
    <source>
        <dbReference type="EMBL" id="TPX16092.1"/>
    </source>
</evidence>
<accession>A0A507B1E3</accession>
<gene>
    <name evidence="8" type="ORF">E0L32_004087</name>
</gene>
<dbReference type="InterPro" id="IPR010573">
    <property type="entry name" value="MFS_Str1/Tri12-like"/>
</dbReference>
<dbReference type="EMBL" id="SKBQ01000019">
    <property type="protein sequence ID" value="TPX16092.1"/>
    <property type="molecule type" value="Genomic_DNA"/>
</dbReference>
<feature type="transmembrane region" description="Helical" evidence="6">
    <location>
        <begin position="211"/>
        <end position="229"/>
    </location>
</feature>
<evidence type="ECO:0000256" key="1">
    <source>
        <dbReference type="ARBA" id="ARBA00004141"/>
    </source>
</evidence>
<feature type="transmembrane region" description="Helical" evidence="6">
    <location>
        <begin position="417"/>
        <end position="441"/>
    </location>
</feature>
<feature type="transmembrane region" description="Helical" evidence="6">
    <location>
        <begin position="250"/>
        <end position="273"/>
    </location>
</feature>
<evidence type="ECO:0000256" key="5">
    <source>
        <dbReference type="ARBA" id="ARBA00023136"/>
    </source>
</evidence>
<keyword evidence="9" id="KW-1185">Reference proteome</keyword>
<evidence type="ECO:0000256" key="4">
    <source>
        <dbReference type="ARBA" id="ARBA00022989"/>
    </source>
</evidence>
<evidence type="ECO:0000256" key="2">
    <source>
        <dbReference type="ARBA" id="ARBA00022448"/>
    </source>
</evidence>
<feature type="transmembrane region" description="Helical" evidence="6">
    <location>
        <begin position="326"/>
        <end position="345"/>
    </location>
</feature>
<dbReference type="SUPFAM" id="SSF103473">
    <property type="entry name" value="MFS general substrate transporter"/>
    <property type="match status" value="1"/>
</dbReference>
<dbReference type="PROSITE" id="PS00216">
    <property type="entry name" value="SUGAR_TRANSPORT_1"/>
    <property type="match status" value="1"/>
</dbReference>
<feature type="transmembrane region" description="Helical" evidence="6">
    <location>
        <begin position="285"/>
        <end position="305"/>
    </location>
</feature>
<dbReference type="CDD" id="cd06179">
    <property type="entry name" value="MFS_TRI12_like"/>
    <property type="match status" value="1"/>
</dbReference>
<evidence type="ECO:0000259" key="7">
    <source>
        <dbReference type="PROSITE" id="PS50850"/>
    </source>
</evidence>
<feature type="transmembrane region" description="Helical" evidence="6">
    <location>
        <begin position="144"/>
        <end position="164"/>
    </location>
</feature>
<dbReference type="PROSITE" id="PS50850">
    <property type="entry name" value="MFS"/>
    <property type="match status" value="1"/>
</dbReference>
<comment type="subcellular location">
    <subcellularLocation>
        <location evidence="1">Membrane</location>
        <topology evidence="1">Multi-pass membrane protein</topology>
    </subcellularLocation>
</comment>
<comment type="caution">
    <text evidence="8">The sequence shown here is derived from an EMBL/GenBank/DDBJ whole genome shotgun (WGS) entry which is preliminary data.</text>
</comment>